<gene>
    <name evidence="6" type="ORF">P8627_09615</name>
</gene>
<dbReference type="Gene3D" id="3.40.190.10">
    <property type="entry name" value="Periplasmic binding protein-like II"/>
    <property type="match status" value="2"/>
</dbReference>
<evidence type="ECO:0000259" key="5">
    <source>
        <dbReference type="PROSITE" id="PS50931"/>
    </source>
</evidence>
<sequence length="304" mass="32946">MSIRMLRTLIAVDDHGTFSAAADAVFVTHAAVSQQMKALEAEWGVTLFDRSRRTPQLTPVGRAMVAKARKVVAEYDALVPSVLGDDGLSGELLLGAVPTTLTGLVPLTVSALRKAWPDLRVRLQGGLTNALLREVERGLIDAAIVSRPGHVPEGHVWHEVAVEDLVLLAAVDTESDDVLELLRSQPFIRFSRDAVVGATIEAWLQDRKITVTEVMELEGLEAISSMVLCNMGVAIAPRRSVHTMRPLPLKRLSLGPDAPKRHLGVIARADSLKTRAIDELVLRLRGAVAVGELTPETARLRDVV</sequence>
<dbReference type="Proteomes" id="UP001243420">
    <property type="component" value="Chromosome"/>
</dbReference>
<evidence type="ECO:0000256" key="2">
    <source>
        <dbReference type="ARBA" id="ARBA00023015"/>
    </source>
</evidence>
<keyword evidence="7" id="KW-1185">Reference proteome</keyword>
<reference evidence="6 7" key="1">
    <citation type="submission" date="2023-04" db="EMBL/GenBank/DDBJ databases">
        <title>Jannaschia ovalis sp. nov., a marine bacterium isolated from sea tidal flat.</title>
        <authorList>
            <person name="Kwon D.Y."/>
            <person name="Kim J.-J."/>
        </authorList>
    </citation>
    <scope>NUCLEOTIDE SEQUENCE [LARGE SCALE GENOMIC DNA]</scope>
    <source>
        <strain evidence="6 7">GRR-S6-38</strain>
    </source>
</reference>
<dbReference type="PANTHER" id="PTHR30419">
    <property type="entry name" value="HTH-TYPE TRANSCRIPTIONAL REGULATOR YBHD"/>
    <property type="match status" value="1"/>
</dbReference>
<dbReference type="InterPro" id="IPR000847">
    <property type="entry name" value="LysR_HTH_N"/>
</dbReference>
<evidence type="ECO:0000313" key="6">
    <source>
        <dbReference type="EMBL" id="WGH77308.1"/>
    </source>
</evidence>
<protein>
    <submittedName>
        <fullName evidence="6">LysR substrate-binding domain-containing protein</fullName>
    </submittedName>
</protein>
<dbReference type="InterPro" id="IPR005119">
    <property type="entry name" value="LysR_subst-bd"/>
</dbReference>
<organism evidence="6 7">
    <name type="scientific">Jannaschia ovalis</name>
    <dbReference type="NCBI Taxonomy" id="3038773"/>
    <lineage>
        <taxon>Bacteria</taxon>
        <taxon>Pseudomonadati</taxon>
        <taxon>Pseudomonadota</taxon>
        <taxon>Alphaproteobacteria</taxon>
        <taxon>Rhodobacterales</taxon>
        <taxon>Roseobacteraceae</taxon>
        <taxon>Jannaschia</taxon>
    </lineage>
</organism>
<name>A0ABY8LAV4_9RHOB</name>
<dbReference type="InterPro" id="IPR036388">
    <property type="entry name" value="WH-like_DNA-bd_sf"/>
</dbReference>
<keyword evidence="2" id="KW-0805">Transcription regulation</keyword>
<dbReference type="Pfam" id="PF03466">
    <property type="entry name" value="LysR_substrate"/>
    <property type="match status" value="1"/>
</dbReference>
<evidence type="ECO:0000313" key="7">
    <source>
        <dbReference type="Proteomes" id="UP001243420"/>
    </source>
</evidence>
<evidence type="ECO:0000256" key="1">
    <source>
        <dbReference type="ARBA" id="ARBA00009437"/>
    </source>
</evidence>
<dbReference type="SUPFAM" id="SSF53850">
    <property type="entry name" value="Periplasmic binding protein-like II"/>
    <property type="match status" value="1"/>
</dbReference>
<keyword evidence="3" id="KW-0238">DNA-binding</keyword>
<accession>A0ABY8LAV4</accession>
<proteinExistence type="inferred from homology"/>
<dbReference type="Pfam" id="PF00126">
    <property type="entry name" value="HTH_1"/>
    <property type="match status" value="1"/>
</dbReference>
<dbReference type="Gene3D" id="1.10.10.10">
    <property type="entry name" value="Winged helix-like DNA-binding domain superfamily/Winged helix DNA-binding domain"/>
    <property type="match status" value="1"/>
</dbReference>
<dbReference type="PRINTS" id="PR00039">
    <property type="entry name" value="HTHLYSR"/>
</dbReference>
<evidence type="ECO:0000256" key="4">
    <source>
        <dbReference type="ARBA" id="ARBA00023163"/>
    </source>
</evidence>
<dbReference type="PROSITE" id="PS50931">
    <property type="entry name" value="HTH_LYSR"/>
    <property type="match status" value="1"/>
</dbReference>
<evidence type="ECO:0000256" key="3">
    <source>
        <dbReference type="ARBA" id="ARBA00023125"/>
    </source>
</evidence>
<feature type="domain" description="HTH lysR-type" evidence="5">
    <location>
        <begin position="1"/>
        <end position="58"/>
    </location>
</feature>
<dbReference type="SUPFAM" id="SSF46785">
    <property type="entry name" value="Winged helix' DNA-binding domain"/>
    <property type="match status" value="1"/>
</dbReference>
<dbReference type="InterPro" id="IPR036390">
    <property type="entry name" value="WH_DNA-bd_sf"/>
</dbReference>
<dbReference type="InterPro" id="IPR050950">
    <property type="entry name" value="HTH-type_LysR_regulators"/>
</dbReference>
<keyword evidence="4" id="KW-0804">Transcription</keyword>
<dbReference type="EMBL" id="CP122537">
    <property type="protein sequence ID" value="WGH77308.1"/>
    <property type="molecule type" value="Genomic_DNA"/>
</dbReference>
<comment type="similarity">
    <text evidence="1">Belongs to the LysR transcriptional regulatory family.</text>
</comment>